<dbReference type="GO" id="GO:0071897">
    <property type="term" value="P:DNA biosynthetic process"/>
    <property type="evidence" value="ECO:0007669"/>
    <property type="project" value="UniProtKB-ARBA"/>
</dbReference>
<dbReference type="Proteomes" id="UP000499080">
    <property type="component" value="Unassembled WGS sequence"/>
</dbReference>
<evidence type="ECO:0000313" key="2">
    <source>
        <dbReference type="Proteomes" id="UP000499080"/>
    </source>
</evidence>
<gene>
    <name evidence="1" type="ORF">AVEN_263170_1</name>
</gene>
<dbReference type="OrthoDB" id="5920525at2759"/>
<dbReference type="AlphaFoldDB" id="A0A4Y2MG15"/>
<keyword evidence="2" id="KW-1185">Reference proteome</keyword>
<sequence length="218" mass="25173">MQQIIDEDNAKPYYIPHHCIYKPEKTTTPLRVVFDASAKTSAGQSLNSILLHGASIRDDLFSLVTRFRTHKYAFNADIQKKYRQILVEPSRRDLQRIVWKETHNSLIKIYPLNTVIYVMVSVPFLAMRVLKALADAEHEYFSEAAKIISRDMHDILSGATSLTLEKKLQVDISELLRRGAFELHKWVSHHPALLNDIFTPEYSFEDMQSNTVKALEML</sequence>
<protein>
    <recommendedName>
        <fullName evidence="3">Peptidase aspartic putative domain-containing protein</fullName>
    </recommendedName>
</protein>
<dbReference type="SUPFAM" id="SSF56672">
    <property type="entry name" value="DNA/RNA polymerases"/>
    <property type="match status" value="1"/>
</dbReference>
<comment type="caution">
    <text evidence="1">The sequence shown here is derived from an EMBL/GenBank/DDBJ whole genome shotgun (WGS) entry which is preliminary data.</text>
</comment>
<dbReference type="PANTHER" id="PTHR47331">
    <property type="entry name" value="PHD-TYPE DOMAIN-CONTAINING PROTEIN"/>
    <property type="match status" value="1"/>
</dbReference>
<proteinExistence type="predicted"/>
<accession>A0A4Y2MG15</accession>
<evidence type="ECO:0000313" key="1">
    <source>
        <dbReference type="EMBL" id="GBN26085.1"/>
    </source>
</evidence>
<reference evidence="1 2" key="1">
    <citation type="journal article" date="2019" name="Sci. Rep.">
        <title>Orb-weaving spider Araneus ventricosus genome elucidates the spidroin gene catalogue.</title>
        <authorList>
            <person name="Kono N."/>
            <person name="Nakamura H."/>
            <person name="Ohtoshi R."/>
            <person name="Moran D.A.P."/>
            <person name="Shinohara A."/>
            <person name="Yoshida Y."/>
            <person name="Fujiwara M."/>
            <person name="Mori M."/>
            <person name="Tomita M."/>
            <person name="Arakawa K."/>
        </authorList>
    </citation>
    <scope>NUCLEOTIDE SEQUENCE [LARGE SCALE GENOMIC DNA]</scope>
</reference>
<evidence type="ECO:0008006" key="3">
    <source>
        <dbReference type="Google" id="ProtNLM"/>
    </source>
</evidence>
<organism evidence="1 2">
    <name type="scientific">Araneus ventricosus</name>
    <name type="common">Orbweaver spider</name>
    <name type="synonym">Epeira ventricosa</name>
    <dbReference type="NCBI Taxonomy" id="182803"/>
    <lineage>
        <taxon>Eukaryota</taxon>
        <taxon>Metazoa</taxon>
        <taxon>Ecdysozoa</taxon>
        <taxon>Arthropoda</taxon>
        <taxon>Chelicerata</taxon>
        <taxon>Arachnida</taxon>
        <taxon>Araneae</taxon>
        <taxon>Araneomorphae</taxon>
        <taxon>Entelegynae</taxon>
        <taxon>Araneoidea</taxon>
        <taxon>Araneidae</taxon>
        <taxon>Araneus</taxon>
    </lineage>
</organism>
<name>A0A4Y2MG15_ARAVE</name>
<dbReference type="InterPro" id="IPR043502">
    <property type="entry name" value="DNA/RNA_pol_sf"/>
</dbReference>
<dbReference type="EMBL" id="BGPR01204283">
    <property type="protein sequence ID" value="GBN26085.1"/>
    <property type="molecule type" value="Genomic_DNA"/>
</dbReference>